<comment type="caution">
    <text evidence="1">The sequence shown here is derived from an EMBL/GenBank/DDBJ whole genome shotgun (WGS) entry which is preliminary data.</text>
</comment>
<organism evidence="1 2">
    <name type="scientific">Vaccinium darrowii</name>
    <dbReference type="NCBI Taxonomy" id="229202"/>
    <lineage>
        <taxon>Eukaryota</taxon>
        <taxon>Viridiplantae</taxon>
        <taxon>Streptophyta</taxon>
        <taxon>Embryophyta</taxon>
        <taxon>Tracheophyta</taxon>
        <taxon>Spermatophyta</taxon>
        <taxon>Magnoliopsida</taxon>
        <taxon>eudicotyledons</taxon>
        <taxon>Gunneridae</taxon>
        <taxon>Pentapetalae</taxon>
        <taxon>asterids</taxon>
        <taxon>Ericales</taxon>
        <taxon>Ericaceae</taxon>
        <taxon>Vaccinioideae</taxon>
        <taxon>Vaccinieae</taxon>
        <taxon>Vaccinium</taxon>
    </lineage>
</organism>
<keyword evidence="2" id="KW-1185">Reference proteome</keyword>
<evidence type="ECO:0000313" key="2">
    <source>
        <dbReference type="Proteomes" id="UP000828048"/>
    </source>
</evidence>
<accession>A0ACB7Z103</accession>
<evidence type="ECO:0000313" key="1">
    <source>
        <dbReference type="EMBL" id="KAH7859585.1"/>
    </source>
</evidence>
<protein>
    <submittedName>
        <fullName evidence="1">Uncharacterized protein</fullName>
    </submittedName>
</protein>
<reference evidence="1 2" key="1">
    <citation type="journal article" date="2021" name="Hortic Res">
        <title>High-quality reference genome and annotation aids understanding of berry development for evergreen blueberry (Vaccinium darrowii).</title>
        <authorList>
            <person name="Yu J."/>
            <person name="Hulse-Kemp A.M."/>
            <person name="Babiker E."/>
            <person name="Staton M."/>
        </authorList>
    </citation>
    <scope>NUCLEOTIDE SEQUENCE [LARGE SCALE GENOMIC DNA]</scope>
    <source>
        <strain evidence="2">cv. NJ 8807/NJ 8810</strain>
        <tissue evidence="1">Young leaf</tissue>
    </source>
</reference>
<name>A0ACB7Z103_9ERIC</name>
<gene>
    <name evidence="1" type="ORF">Vadar_002927</name>
</gene>
<dbReference type="EMBL" id="CM037154">
    <property type="protein sequence ID" value="KAH7859585.1"/>
    <property type="molecule type" value="Genomic_DNA"/>
</dbReference>
<proteinExistence type="predicted"/>
<dbReference type="Proteomes" id="UP000828048">
    <property type="component" value="Chromosome 4"/>
</dbReference>
<sequence>MNSRYLVTAESLCNSGIPVSISSPAEDQPVVNARNRASRIPASSSFLIRTAMRVSRARWFSFLRRVFHYQNGSRSDLGSNPFNSGSWMVMELIALVVQILVTTYTLADSKDERPVWPMRIWVYGYDFGCVLSLLILYGRYRVFHLGQGDGFGHSDLEQQRNIEDSRSFHLVNKCRTSLELFFAIWFVMGNVWVFDSRFGSFRRAPKLHVLCISLLAWNAISYSFPFLLFVLLCCCVPLISSLLGYNMNMGSTDRGASDDQISKLPSCRYKDIDNNLELGKSANNLENPNLKQPKIIKILEIAPVSTILCIWASVTDRKWWTGMECFDVQDLPYLEDPEVLARETVFSVSEIEALYELFKKISSAVIDDGLINKEEFQLALFKTNKKESLFADRVFDLFDTKHNGILGFEEFARALSVFHPNAPIDDKIEFSFQLYDLKQQGFIERQEVKQMVVATLAESGMNLSDEVIESIIDKTFEEADTKHDGKIDKEEWRSLVLRHPSLLKNMTLQYLKDITTTFPSFVFHSRVEDT</sequence>